<feature type="domain" description="N-acetyltransferase" evidence="2">
    <location>
        <begin position="31"/>
        <end position="117"/>
    </location>
</feature>
<dbReference type="PROSITE" id="PS51729">
    <property type="entry name" value="GNAT_YJDJ"/>
    <property type="match status" value="1"/>
</dbReference>
<reference evidence="3 4" key="1">
    <citation type="submission" date="2019-06" db="EMBL/GenBank/DDBJ databases">
        <title>Sequencing the genomes of 1000 actinobacteria strains.</title>
        <authorList>
            <person name="Klenk H.-P."/>
        </authorList>
    </citation>
    <scope>NUCLEOTIDE SEQUENCE [LARGE SCALE GENOMIC DNA]</scope>
    <source>
        <strain evidence="3 4">DSM 45671</strain>
    </source>
</reference>
<dbReference type="CDD" id="cd04301">
    <property type="entry name" value="NAT_SF"/>
    <property type="match status" value="1"/>
</dbReference>
<feature type="compositionally biased region" description="Basic and acidic residues" evidence="1">
    <location>
        <begin position="27"/>
        <end position="36"/>
    </location>
</feature>
<name>A0A561SJE8_9PSEU</name>
<accession>A0A561SJE8</accession>
<dbReference type="Proteomes" id="UP000321261">
    <property type="component" value="Unassembled WGS sequence"/>
</dbReference>
<evidence type="ECO:0000313" key="4">
    <source>
        <dbReference type="Proteomes" id="UP000321261"/>
    </source>
</evidence>
<dbReference type="InterPro" id="IPR045057">
    <property type="entry name" value="Gcn5-rel_NAT"/>
</dbReference>
<dbReference type="Pfam" id="PF14542">
    <property type="entry name" value="Acetyltransf_CG"/>
    <property type="match status" value="1"/>
</dbReference>
<dbReference type="SUPFAM" id="SSF55729">
    <property type="entry name" value="Acyl-CoA N-acyltransferases (Nat)"/>
    <property type="match status" value="1"/>
</dbReference>
<dbReference type="AlphaFoldDB" id="A0A561SJE8"/>
<dbReference type="OrthoDB" id="5405911at2"/>
<organism evidence="3 4">
    <name type="scientific">Pseudonocardia hierapolitana</name>
    <dbReference type="NCBI Taxonomy" id="1128676"/>
    <lineage>
        <taxon>Bacteria</taxon>
        <taxon>Bacillati</taxon>
        <taxon>Actinomycetota</taxon>
        <taxon>Actinomycetes</taxon>
        <taxon>Pseudonocardiales</taxon>
        <taxon>Pseudonocardiaceae</taxon>
        <taxon>Pseudonocardia</taxon>
    </lineage>
</organism>
<proteinExistence type="predicted"/>
<comment type="caution">
    <text evidence="3">The sequence shown here is derived from an EMBL/GenBank/DDBJ whole genome shotgun (WGS) entry which is preliminary data.</text>
</comment>
<gene>
    <name evidence="3" type="ORF">FHX44_11884</name>
</gene>
<dbReference type="InterPro" id="IPR016181">
    <property type="entry name" value="Acyl_CoA_acyltransferase"/>
</dbReference>
<dbReference type="EMBL" id="VIWU01000001">
    <property type="protein sequence ID" value="TWF75000.1"/>
    <property type="molecule type" value="Genomic_DNA"/>
</dbReference>
<evidence type="ECO:0000313" key="3">
    <source>
        <dbReference type="EMBL" id="TWF75000.1"/>
    </source>
</evidence>
<dbReference type="PANTHER" id="PTHR31435:SF10">
    <property type="entry name" value="BSR4717 PROTEIN"/>
    <property type="match status" value="1"/>
</dbReference>
<dbReference type="InterPro" id="IPR031165">
    <property type="entry name" value="GNAT_YJDJ"/>
</dbReference>
<sequence length="131" mass="14714">MVLRRPLRTHHGRPQRGYGRAPAPAHRPADRDLAADNRYQIRVDGAPAGFTEFRDRDAQRVFIHTEISEAFQGKGLSSVLIERALTHTREEGKRIVPVCPAVARYLAKHDGLTDITDPVDRDVLTWLAAGR</sequence>
<feature type="region of interest" description="Disordered" evidence="1">
    <location>
        <begin position="1"/>
        <end position="36"/>
    </location>
</feature>
<feature type="compositionally biased region" description="Basic residues" evidence="1">
    <location>
        <begin position="1"/>
        <end position="14"/>
    </location>
</feature>
<dbReference type="Gene3D" id="3.40.630.30">
    <property type="match status" value="1"/>
</dbReference>
<evidence type="ECO:0000259" key="2">
    <source>
        <dbReference type="PROSITE" id="PS51729"/>
    </source>
</evidence>
<evidence type="ECO:0000256" key="1">
    <source>
        <dbReference type="SAM" id="MobiDB-lite"/>
    </source>
</evidence>
<keyword evidence="4" id="KW-1185">Reference proteome</keyword>
<dbReference type="PANTHER" id="PTHR31435">
    <property type="entry name" value="PROTEIN NATD1"/>
    <property type="match status" value="1"/>
</dbReference>
<protein>
    <recommendedName>
        <fullName evidence="2">N-acetyltransferase domain-containing protein</fullName>
    </recommendedName>
</protein>
<dbReference type="RefSeq" id="WP_147254282.1">
    <property type="nucleotide sequence ID" value="NZ_VIWU01000001.1"/>
</dbReference>